<dbReference type="SUPFAM" id="SSF56784">
    <property type="entry name" value="HAD-like"/>
    <property type="match status" value="1"/>
</dbReference>
<reference evidence="1" key="2">
    <citation type="journal article" date="2023" name="Science">
        <title>Genomic signatures of disease resistance in endangered staghorn corals.</title>
        <authorList>
            <person name="Vollmer S.V."/>
            <person name="Selwyn J.D."/>
            <person name="Despard B.A."/>
            <person name="Roesel C.L."/>
        </authorList>
    </citation>
    <scope>NUCLEOTIDE SEQUENCE</scope>
    <source>
        <strain evidence="1">K2</strain>
    </source>
</reference>
<comment type="caution">
    <text evidence="1">The sequence shown here is derived from an EMBL/GenBank/DDBJ whole genome shotgun (WGS) entry which is preliminary data.</text>
</comment>
<dbReference type="Proteomes" id="UP001249851">
    <property type="component" value="Unassembled WGS sequence"/>
</dbReference>
<dbReference type="InterPro" id="IPR036412">
    <property type="entry name" value="HAD-like_sf"/>
</dbReference>
<dbReference type="InterPro" id="IPR051828">
    <property type="entry name" value="HAD-like_hydrolase_domain"/>
</dbReference>
<dbReference type="CDD" id="cd16415">
    <property type="entry name" value="HAD_dREG-2_like"/>
    <property type="match status" value="1"/>
</dbReference>
<dbReference type="GO" id="GO:0005634">
    <property type="term" value="C:nucleus"/>
    <property type="evidence" value="ECO:0007669"/>
    <property type="project" value="TreeGrafter"/>
</dbReference>
<dbReference type="Pfam" id="PF00702">
    <property type="entry name" value="Hydrolase"/>
    <property type="match status" value="1"/>
</dbReference>
<dbReference type="NCBIfam" id="TIGR01509">
    <property type="entry name" value="HAD-SF-IA-v3"/>
    <property type="match status" value="1"/>
</dbReference>
<keyword evidence="2" id="KW-1185">Reference proteome</keyword>
<dbReference type="Gene3D" id="1.10.150.720">
    <property type="entry name" value="Haloacid dehalogenase-like hydrolase"/>
    <property type="match status" value="1"/>
</dbReference>
<organism evidence="1 2">
    <name type="scientific">Acropora cervicornis</name>
    <name type="common">Staghorn coral</name>
    <dbReference type="NCBI Taxonomy" id="6130"/>
    <lineage>
        <taxon>Eukaryota</taxon>
        <taxon>Metazoa</taxon>
        <taxon>Cnidaria</taxon>
        <taxon>Anthozoa</taxon>
        <taxon>Hexacorallia</taxon>
        <taxon>Scleractinia</taxon>
        <taxon>Astrocoeniina</taxon>
        <taxon>Acroporidae</taxon>
        <taxon>Acropora</taxon>
    </lineage>
</organism>
<dbReference type="AlphaFoldDB" id="A0AAD9QXI6"/>
<sequence length="236" mass="26946">MLRLITFDACNTLFHVRGSPGEIYSDIAERFDVKVSPKALNDSFKHAFGEFYKKTPNFGAKTNKTAERWWTGVVKQTFKSAGFHEERTLERISSALYKEFSTVSCWQIYPETFEVLKDLRKKGDHLAVISNFDERLHTILEGLCLKNYFDFIACSFDVGMSKPSPGIFQLVLSNFGVKPDDTLHIGDNVELDYKPAIQLGMRSLIVDRFSNNYSASIVNPEHVIKDLKPLLCFNKI</sequence>
<dbReference type="PANTHER" id="PTHR46191:SF2">
    <property type="entry name" value="HALOACID DEHALOGENASE-LIKE HYDROLASE DOMAIN-CONTAINING PROTEIN 3"/>
    <property type="match status" value="1"/>
</dbReference>
<dbReference type="InterPro" id="IPR023214">
    <property type="entry name" value="HAD_sf"/>
</dbReference>
<reference evidence="1" key="1">
    <citation type="journal article" date="2023" name="G3 (Bethesda)">
        <title>Whole genome assembly and annotation of the endangered Caribbean coral Acropora cervicornis.</title>
        <authorList>
            <person name="Selwyn J.D."/>
            <person name="Vollmer S.V."/>
        </authorList>
    </citation>
    <scope>NUCLEOTIDE SEQUENCE</scope>
    <source>
        <strain evidence="1">K2</strain>
    </source>
</reference>
<dbReference type="InterPro" id="IPR006439">
    <property type="entry name" value="HAD-SF_hydro_IA"/>
</dbReference>
<dbReference type="InterPro" id="IPR011949">
    <property type="entry name" value="HAD-SF_hydro_IA_REG-2-like"/>
</dbReference>
<dbReference type="Gene3D" id="3.40.50.1000">
    <property type="entry name" value="HAD superfamily/HAD-like"/>
    <property type="match status" value="1"/>
</dbReference>
<dbReference type="NCBIfam" id="TIGR01549">
    <property type="entry name" value="HAD-SF-IA-v1"/>
    <property type="match status" value="1"/>
</dbReference>
<dbReference type="GO" id="GO:0016787">
    <property type="term" value="F:hydrolase activity"/>
    <property type="evidence" value="ECO:0007669"/>
    <property type="project" value="UniProtKB-KW"/>
</dbReference>
<dbReference type="SFLD" id="SFLDS00003">
    <property type="entry name" value="Haloacid_Dehalogenase"/>
    <property type="match status" value="1"/>
</dbReference>
<proteinExistence type="predicted"/>
<dbReference type="SFLD" id="SFLDG01129">
    <property type="entry name" value="C1.5:_HAD__Beta-PGM__Phosphata"/>
    <property type="match status" value="1"/>
</dbReference>
<name>A0AAD9QXI6_ACRCE</name>
<dbReference type="NCBIfam" id="TIGR02252">
    <property type="entry name" value="DREG-2"/>
    <property type="match status" value="1"/>
</dbReference>
<dbReference type="PANTHER" id="PTHR46191">
    <property type="match status" value="1"/>
</dbReference>
<dbReference type="EMBL" id="JARQWQ010000011">
    <property type="protein sequence ID" value="KAK2568896.1"/>
    <property type="molecule type" value="Genomic_DNA"/>
</dbReference>
<keyword evidence="1" id="KW-0378">Hydrolase</keyword>
<accession>A0AAD9QXI6</accession>
<dbReference type="InterPro" id="IPR044924">
    <property type="entry name" value="HAD-SF_hydro_IA_REG-2-like_cap"/>
</dbReference>
<evidence type="ECO:0000313" key="2">
    <source>
        <dbReference type="Proteomes" id="UP001249851"/>
    </source>
</evidence>
<protein>
    <submittedName>
        <fullName evidence="1">Haloacid dehalogenase-like hydrolase domain-containing protein 3</fullName>
    </submittedName>
</protein>
<evidence type="ECO:0000313" key="1">
    <source>
        <dbReference type="EMBL" id="KAK2568896.1"/>
    </source>
</evidence>
<gene>
    <name evidence="1" type="ORF">P5673_006961</name>
</gene>